<dbReference type="InterPro" id="IPR039261">
    <property type="entry name" value="FNR_nucleotide-bd"/>
</dbReference>
<dbReference type="Proteomes" id="UP000254720">
    <property type="component" value="Unassembled WGS sequence"/>
</dbReference>
<dbReference type="PANTHER" id="PTHR47354">
    <property type="entry name" value="NADH OXIDOREDUCTASE HCR"/>
    <property type="match status" value="1"/>
</dbReference>
<dbReference type="PRINTS" id="PR00371">
    <property type="entry name" value="FPNCR"/>
</dbReference>
<proteinExistence type="predicted"/>
<gene>
    <name evidence="3" type="ORF">C8D86_11317</name>
</gene>
<reference evidence="3 4" key="1">
    <citation type="submission" date="2018-07" db="EMBL/GenBank/DDBJ databases">
        <title>Genomic Encyclopedia of Type Strains, Phase IV (KMG-IV): sequencing the most valuable type-strain genomes for metagenomic binning, comparative biology and taxonomic classification.</title>
        <authorList>
            <person name="Goeker M."/>
        </authorList>
    </citation>
    <scope>NUCLEOTIDE SEQUENCE [LARGE SCALE GENOMIC DNA]</scope>
    <source>
        <strain evidence="3 4">DSM 16500</strain>
    </source>
</reference>
<evidence type="ECO:0000256" key="1">
    <source>
        <dbReference type="ARBA" id="ARBA00034078"/>
    </source>
</evidence>
<dbReference type="CDD" id="cd00322">
    <property type="entry name" value="FNR_like"/>
    <property type="match status" value="1"/>
</dbReference>
<dbReference type="SUPFAM" id="SSF52343">
    <property type="entry name" value="Ferredoxin reductase-like, C-terminal NADP-linked domain"/>
    <property type="match status" value="1"/>
</dbReference>
<feature type="domain" description="FAD-binding FR-type" evidence="2">
    <location>
        <begin position="1"/>
        <end position="103"/>
    </location>
</feature>
<comment type="caution">
    <text evidence="3">The sequence shown here is derived from an EMBL/GenBank/DDBJ whole genome shotgun (WGS) entry which is preliminary data.</text>
</comment>
<dbReference type="EMBL" id="QQAX01000013">
    <property type="protein sequence ID" value="RDI42688.1"/>
    <property type="molecule type" value="Genomic_DNA"/>
</dbReference>
<dbReference type="Pfam" id="PF00175">
    <property type="entry name" value="NAD_binding_1"/>
    <property type="match status" value="1"/>
</dbReference>
<dbReference type="InterPro" id="IPR017938">
    <property type="entry name" value="Riboflavin_synthase-like_b-brl"/>
</dbReference>
<sequence>MPIHIIKLIERREVARGTHVFVFEKPEGLTFKPGQYAGFTLINPAETDAGGITRRFSLLSTPDDAHLAIVTRIQNSAYKRVLNALPIDSEIKFAGPTGNFVLHEETSIPAVLIAGGIGIAPFYSMIRYATHHHSPQQIYLFYGNQQPSDTAFLDELMQLQQKNPHFKLIAAMDRPDNTWAGETGFITDKMIKKYLPDISAPIYYICGSPAMVTALQETLAEMGIEEEEHIRTEDFPGY</sequence>
<dbReference type="RefSeq" id="WP_170131814.1">
    <property type="nucleotide sequence ID" value="NZ_LR699114.1"/>
</dbReference>
<dbReference type="InterPro" id="IPR001709">
    <property type="entry name" value="Flavoprot_Pyr_Nucl_cyt_Rdtase"/>
</dbReference>
<comment type="cofactor">
    <cofactor evidence="1">
        <name>[2Fe-2S] cluster</name>
        <dbReference type="ChEBI" id="CHEBI:190135"/>
    </cofactor>
</comment>
<dbReference type="PANTHER" id="PTHR47354:SF5">
    <property type="entry name" value="PROTEIN RFBI"/>
    <property type="match status" value="1"/>
</dbReference>
<dbReference type="Gene3D" id="2.40.30.10">
    <property type="entry name" value="Translation factors"/>
    <property type="match status" value="1"/>
</dbReference>
<dbReference type="InterPro" id="IPR050415">
    <property type="entry name" value="MRET"/>
</dbReference>
<dbReference type="InterPro" id="IPR017927">
    <property type="entry name" value="FAD-bd_FR_type"/>
</dbReference>
<dbReference type="InterPro" id="IPR001433">
    <property type="entry name" value="OxRdtase_FAD/NAD-bd"/>
</dbReference>
<name>A0A370GFV5_9COXI</name>
<protein>
    <submittedName>
        <fullName evidence="3">Ferredoxin-NADP reductase</fullName>
    </submittedName>
</protein>
<dbReference type="AlphaFoldDB" id="A0A370GFV5"/>
<keyword evidence="4" id="KW-1185">Reference proteome</keyword>
<evidence type="ECO:0000313" key="4">
    <source>
        <dbReference type="Proteomes" id="UP000254720"/>
    </source>
</evidence>
<dbReference type="SUPFAM" id="SSF63380">
    <property type="entry name" value="Riboflavin synthase domain-like"/>
    <property type="match status" value="1"/>
</dbReference>
<evidence type="ECO:0000259" key="2">
    <source>
        <dbReference type="PROSITE" id="PS51384"/>
    </source>
</evidence>
<evidence type="ECO:0000313" key="3">
    <source>
        <dbReference type="EMBL" id="RDI42688.1"/>
    </source>
</evidence>
<dbReference type="PROSITE" id="PS51384">
    <property type="entry name" value="FAD_FR"/>
    <property type="match status" value="1"/>
</dbReference>
<organism evidence="3 4">
    <name type="scientific">Aquicella lusitana</name>
    <dbReference type="NCBI Taxonomy" id="254246"/>
    <lineage>
        <taxon>Bacteria</taxon>
        <taxon>Pseudomonadati</taxon>
        <taxon>Pseudomonadota</taxon>
        <taxon>Gammaproteobacteria</taxon>
        <taxon>Legionellales</taxon>
        <taxon>Coxiellaceae</taxon>
        <taxon>Aquicella</taxon>
    </lineage>
</organism>
<accession>A0A370GFV5</accession>
<dbReference type="GO" id="GO:0016491">
    <property type="term" value="F:oxidoreductase activity"/>
    <property type="evidence" value="ECO:0007669"/>
    <property type="project" value="InterPro"/>
</dbReference>
<dbReference type="PRINTS" id="PR00410">
    <property type="entry name" value="PHEHYDRXLASE"/>
</dbReference>
<dbReference type="Gene3D" id="3.40.50.80">
    <property type="entry name" value="Nucleotide-binding domain of ferredoxin-NADP reductase (FNR) module"/>
    <property type="match status" value="1"/>
</dbReference>